<gene>
    <name evidence="2" type="ORF">AJ78_06238</name>
</gene>
<feature type="compositionally biased region" description="Polar residues" evidence="1">
    <location>
        <begin position="233"/>
        <end position="246"/>
    </location>
</feature>
<dbReference type="AlphaFoldDB" id="A0A1J9P9X7"/>
<reference evidence="2 3" key="1">
    <citation type="submission" date="2015-07" db="EMBL/GenBank/DDBJ databases">
        <title>Emmonsia species relationships and genome sequence.</title>
        <authorList>
            <consortium name="The Broad Institute Genomics Platform"/>
            <person name="Cuomo C.A."/>
            <person name="Munoz J.F."/>
            <person name="Imamovic A."/>
            <person name="Priest M.E."/>
            <person name="Young S."/>
            <person name="Clay O.K."/>
            <person name="McEwen J.G."/>
        </authorList>
    </citation>
    <scope>NUCLEOTIDE SEQUENCE [LARGE SCALE GENOMIC DNA]</scope>
    <source>
        <strain evidence="2 3">UAMH 9510</strain>
    </source>
</reference>
<proteinExistence type="predicted"/>
<accession>A0A1J9P9X7</accession>
<name>A0A1J9P9X7_9EURO</name>
<feature type="compositionally biased region" description="Gly residues" evidence="1">
    <location>
        <begin position="90"/>
        <end position="101"/>
    </location>
</feature>
<dbReference type="EMBL" id="LGRN01000314">
    <property type="protein sequence ID" value="OJD13296.1"/>
    <property type="molecule type" value="Genomic_DNA"/>
</dbReference>
<feature type="compositionally biased region" description="Low complexity" evidence="1">
    <location>
        <begin position="43"/>
        <end position="65"/>
    </location>
</feature>
<dbReference type="Proteomes" id="UP000182235">
    <property type="component" value="Unassembled WGS sequence"/>
</dbReference>
<evidence type="ECO:0000256" key="1">
    <source>
        <dbReference type="SAM" id="MobiDB-lite"/>
    </source>
</evidence>
<feature type="region of interest" description="Disordered" evidence="1">
    <location>
        <begin position="169"/>
        <end position="203"/>
    </location>
</feature>
<feature type="compositionally biased region" description="Polar residues" evidence="1">
    <location>
        <begin position="318"/>
        <end position="337"/>
    </location>
</feature>
<dbReference type="STRING" id="1447872.A0A1J9P9X7"/>
<dbReference type="OrthoDB" id="432544at2759"/>
<evidence type="ECO:0000313" key="3">
    <source>
        <dbReference type="Proteomes" id="UP000182235"/>
    </source>
</evidence>
<feature type="region of interest" description="Disordered" evidence="1">
    <location>
        <begin position="1"/>
        <end position="104"/>
    </location>
</feature>
<feature type="compositionally biased region" description="Polar residues" evidence="1">
    <location>
        <begin position="360"/>
        <end position="369"/>
    </location>
</feature>
<evidence type="ECO:0000313" key="2">
    <source>
        <dbReference type="EMBL" id="OJD13296.1"/>
    </source>
</evidence>
<feature type="compositionally biased region" description="Basic and acidic residues" evidence="1">
    <location>
        <begin position="623"/>
        <end position="637"/>
    </location>
</feature>
<keyword evidence="3" id="KW-1185">Reference proteome</keyword>
<feature type="region of interest" description="Disordered" evidence="1">
    <location>
        <begin position="222"/>
        <end position="388"/>
    </location>
</feature>
<dbReference type="VEuPathDB" id="FungiDB:AJ78_06238"/>
<organism evidence="2 3">
    <name type="scientific">Emergomyces pasteurianus Ep9510</name>
    <dbReference type="NCBI Taxonomy" id="1447872"/>
    <lineage>
        <taxon>Eukaryota</taxon>
        <taxon>Fungi</taxon>
        <taxon>Dikarya</taxon>
        <taxon>Ascomycota</taxon>
        <taxon>Pezizomycotina</taxon>
        <taxon>Eurotiomycetes</taxon>
        <taxon>Eurotiomycetidae</taxon>
        <taxon>Onygenales</taxon>
        <taxon>Ajellomycetaceae</taxon>
        <taxon>Emergomyces</taxon>
    </lineage>
</organism>
<feature type="compositionally biased region" description="Basic and acidic residues" evidence="1">
    <location>
        <begin position="551"/>
        <end position="563"/>
    </location>
</feature>
<feature type="region of interest" description="Disordered" evidence="1">
    <location>
        <begin position="546"/>
        <end position="578"/>
    </location>
</feature>
<feature type="compositionally biased region" description="Polar residues" evidence="1">
    <location>
        <begin position="258"/>
        <end position="275"/>
    </location>
</feature>
<feature type="region of interest" description="Disordered" evidence="1">
    <location>
        <begin position="623"/>
        <end position="642"/>
    </location>
</feature>
<protein>
    <submittedName>
        <fullName evidence="2">Uncharacterized protein</fullName>
    </submittedName>
</protein>
<comment type="caution">
    <text evidence="2">The sequence shown here is derived from an EMBL/GenBank/DDBJ whole genome shotgun (WGS) entry which is preliminary data.</text>
</comment>
<sequence>MPIPTRRLSLREPRIGQQRKPPGLELEATIPEVERPRSIKPRANTVSSTAPTTTSALTSAATWKSNLPSSNQPISRFPLQPATTATGTTYTGGSGGNGGGDNTLAARRRSFLPQRSNWHKGGTGNVSSDISQLQLRDSQLQQLRDARVQEAQVPGPQSLELELPAQTSAAVPDLSEQPPPPLSPSKLSRPVASPTRPQAVGISRFERLGSAKTFEQDTLKFPDVPATRLERAGSTSTTSSQLSRPQSIHIGPKAERPGSSSTTTSQVSRLQSKPTQRIERSETLGSGKMSKPETPKPQTANATRLERSASLRQPIASRVTSTANHSRHQSQVVSSTKGHAGVKQGEGNKNSTPLLKANKPQFSTFQQHYSPKKGPKTKPPLPAASTSPTIAAGASIEPSSQAHPHTAALKIELLQLHLLHADSLRAIREWESSAEQQLYKQHNFVVSKYHTLLAREQAVQRHVNNLALNKLAADSKTHTYKVSNNIINNNSSSAYDFSEQIQVLSRVIQDVAVLTDMRGGRYTSCVRTFEKWFEHVARVRRGRVGNRNVSRTREPAPNDKLGDDYGDQNYNDNDKRSRNNEFIDPLSFEWKEEVAALGVKLELYARELDCLDVVDVRMADRKEKDTNADADGEHENEYSPSSALVRAVSGHKMLLASMVEELDVMSAVEADVEKLEQLWVRSAVNRLSPPGDAAGRIEERRPAWVVG</sequence>